<dbReference type="OrthoDB" id="10461242at2759"/>
<protein>
    <submittedName>
        <fullName evidence="3">Uncharacterized protein LOC113207105</fullName>
    </submittedName>
</protein>
<dbReference type="GeneID" id="113207105"/>
<keyword evidence="1" id="KW-0732">Signal</keyword>
<gene>
    <name evidence="3" type="primary">LOC113207105</name>
</gene>
<name>A0A6J1SL75_FRAOC</name>
<evidence type="ECO:0000313" key="3">
    <source>
        <dbReference type="RefSeq" id="XP_026279281.2"/>
    </source>
</evidence>
<dbReference type="Proteomes" id="UP000504606">
    <property type="component" value="Unplaced"/>
</dbReference>
<dbReference type="KEGG" id="foc:113207105"/>
<dbReference type="RefSeq" id="XP_026279281.2">
    <property type="nucleotide sequence ID" value="XM_026423496.2"/>
</dbReference>
<sequence>MRAAWSSILLLLFTGTVISKRWIHSVAGPYRMVSRRTYDCNRGELGYDGTTSHHMRFSHYNPYKPEEPQSVYGNVTRSKPMNDSFWYTVNLDLWTNNQWKSNALKIRIKTGACTFEHESQPSYFLSSGGSFQDGKCTKRQGHFFLDGMKIDQTMLGFPVLPYGRYRSLEMYGRPESDIVPECMYDEVDIIPKA</sequence>
<feature type="signal peptide" evidence="1">
    <location>
        <begin position="1"/>
        <end position="19"/>
    </location>
</feature>
<proteinExistence type="predicted"/>
<evidence type="ECO:0000256" key="1">
    <source>
        <dbReference type="SAM" id="SignalP"/>
    </source>
</evidence>
<dbReference type="AlphaFoldDB" id="A0A6J1SL75"/>
<evidence type="ECO:0000313" key="2">
    <source>
        <dbReference type="Proteomes" id="UP000504606"/>
    </source>
</evidence>
<reference evidence="3" key="1">
    <citation type="submission" date="2025-08" db="UniProtKB">
        <authorList>
            <consortium name="RefSeq"/>
        </authorList>
    </citation>
    <scope>IDENTIFICATION</scope>
    <source>
        <tissue evidence="3">Whole organism</tissue>
    </source>
</reference>
<keyword evidence="2" id="KW-1185">Reference proteome</keyword>
<accession>A0A6J1SL75</accession>
<feature type="chain" id="PRO_5039495915" evidence="1">
    <location>
        <begin position="20"/>
        <end position="193"/>
    </location>
</feature>
<organism evidence="2 3">
    <name type="scientific">Frankliniella occidentalis</name>
    <name type="common">Western flower thrips</name>
    <name type="synonym">Euthrips occidentalis</name>
    <dbReference type="NCBI Taxonomy" id="133901"/>
    <lineage>
        <taxon>Eukaryota</taxon>
        <taxon>Metazoa</taxon>
        <taxon>Ecdysozoa</taxon>
        <taxon>Arthropoda</taxon>
        <taxon>Hexapoda</taxon>
        <taxon>Insecta</taxon>
        <taxon>Pterygota</taxon>
        <taxon>Neoptera</taxon>
        <taxon>Paraneoptera</taxon>
        <taxon>Thysanoptera</taxon>
        <taxon>Terebrantia</taxon>
        <taxon>Thripoidea</taxon>
        <taxon>Thripidae</taxon>
        <taxon>Frankliniella</taxon>
    </lineage>
</organism>